<dbReference type="RefSeq" id="WP_379090456.1">
    <property type="nucleotide sequence ID" value="NZ_JBHTJO010000001.1"/>
</dbReference>
<accession>A0ABW3JEX6</accession>
<keyword evidence="1" id="KW-0472">Membrane</keyword>
<organism evidence="3 4">
    <name type="scientific">Methyloligella solikamskensis</name>
    <dbReference type="NCBI Taxonomy" id="1177756"/>
    <lineage>
        <taxon>Bacteria</taxon>
        <taxon>Pseudomonadati</taxon>
        <taxon>Pseudomonadota</taxon>
        <taxon>Alphaproteobacteria</taxon>
        <taxon>Hyphomicrobiales</taxon>
        <taxon>Hyphomicrobiaceae</taxon>
        <taxon>Methyloligella</taxon>
    </lineage>
</organism>
<evidence type="ECO:0000313" key="4">
    <source>
        <dbReference type="Proteomes" id="UP001597102"/>
    </source>
</evidence>
<feature type="transmembrane region" description="Helical" evidence="1">
    <location>
        <begin position="85"/>
        <end position="106"/>
    </location>
</feature>
<gene>
    <name evidence="3" type="ORF">ACFQ2F_12795</name>
</gene>
<name>A0ABW3JEX6_9HYPH</name>
<feature type="transmembrane region" description="Helical" evidence="1">
    <location>
        <begin position="169"/>
        <end position="191"/>
    </location>
</feature>
<feature type="transmembrane region" description="Helical" evidence="1">
    <location>
        <begin position="203"/>
        <end position="221"/>
    </location>
</feature>
<evidence type="ECO:0000313" key="3">
    <source>
        <dbReference type="EMBL" id="MFD0987977.1"/>
    </source>
</evidence>
<feature type="transmembrane region" description="Helical" evidence="1">
    <location>
        <begin position="136"/>
        <end position="157"/>
    </location>
</feature>
<keyword evidence="4" id="KW-1185">Reference proteome</keyword>
<proteinExistence type="predicted"/>
<keyword evidence="1" id="KW-1133">Transmembrane helix</keyword>
<protein>
    <submittedName>
        <fullName evidence="3">Sulfite exporter TauE/SafE family protein</fullName>
    </submittedName>
</protein>
<feature type="transmembrane region" description="Helical" evidence="1">
    <location>
        <begin position="60"/>
        <end position="79"/>
    </location>
</feature>
<feature type="domain" description="Urease accessory protein UreH-like transmembrane" evidence="2">
    <location>
        <begin position="9"/>
        <end position="215"/>
    </location>
</feature>
<comment type="caution">
    <text evidence="3">The sequence shown here is derived from an EMBL/GenBank/DDBJ whole genome shotgun (WGS) entry which is preliminary data.</text>
</comment>
<reference evidence="4" key="1">
    <citation type="journal article" date="2019" name="Int. J. Syst. Evol. Microbiol.">
        <title>The Global Catalogue of Microorganisms (GCM) 10K type strain sequencing project: providing services to taxonomists for standard genome sequencing and annotation.</title>
        <authorList>
            <consortium name="The Broad Institute Genomics Platform"/>
            <consortium name="The Broad Institute Genome Sequencing Center for Infectious Disease"/>
            <person name="Wu L."/>
            <person name="Ma J."/>
        </authorList>
    </citation>
    <scope>NUCLEOTIDE SEQUENCE [LARGE SCALE GENOMIC DNA]</scope>
    <source>
        <strain evidence="4">CCUG 61697</strain>
    </source>
</reference>
<dbReference type="Pfam" id="PF13386">
    <property type="entry name" value="DsbD_2"/>
    <property type="match status" value="1"/>
</dbReference>
<dbReference type="PANTHER" id="PTHR42208:SF1">
    <property type="entry name" value="HEAVY METAL TRANSPORTER"/>
    <property type="match status" value="1"/>
</dbReference>
<dbReference type="InterPro" id="IPR039447">
    <property type="entry name" value="UreH-like_TM_dom"/>
</dbReference>
<dbReference type="Proteomes" id="UP001597102">
    <property type="component" value="Unassembled WGS sequence"/>
</dbReference>
<sequence>MDSIAILTGLLIGFAGSAHCAAICGCISTSLLMATAPAGEGVAARLSAMTLIQTGRALSYVIAGAAVGAIGGAFAQLAALAGAQAWLQVVAAIMLAWVGLSIIGLLPRRFQFDTYLAGAAARLAGASRLFYDASPLVAGMVWGFVPCGMVYNALLMAMAGGSAQAGAQFMAGFAVGTMPSILATTFGASSLARAGGLLQHRQWLRMAVGGGVVAFAAFSVFQSAGTAFCAVN</sequence>
<dbReference type="EMBL" id="JBHTJO010000001">
    <property type="protein sequence ID" value="MFD0987977.1"/>
    <property type="molecule type" value="Genomic_DNA"/>
</dbReference>
<keyword evidence="1" id="KW-0812">Transmembrane</keyword>
<dbReference type="PANTHER" id="PTHR42208">
    <property type="entry name" value="HEAVY METAL TRANSPORTER-RELATED"/>
    <property type="match status" value="1"/>
</dbReference>
<evidence type="ECO:0000256" key="1">
    <source>
        <dbReference type="SAM" id="Phobius"/>
    </source>
</evidence>
<evidence type="ECO:0000259" key="2">
    <source>
        <dbReference type="Pfam" id="PF13386"/>
    </source>
</evidence>